<dbReference type="RefSeq" id="XP_008871726.1">
    <property type="nucleotide sequence ID" value="XM_008873504.1"/>
</dbReference>
<dbReference type="VEuPathDB" id="FungiDB:H310_07968"/>
<organism evidence="1">
    <name type="scientific">Aphanomyces invadans</name>
    <dbReference type="NCBI Taxonomy" id="157072"/>
    <lineage>
        <taxon>Eukaryota</taxon>
        <taxon>Sar</taxon>
        <taxon>Stramenopiles</taxon>
        <taxon>Oomycota</taxon>
        <taxon>Saprolegniomycetes</taxon>
        <taxon>Saprolegniales</taxon>
        <taxon>Verrucalvaceae</taxon>
        <taxon>Aphanomyces</taxon>
    </lineage>
</organism>
<accession>A0A024U0M3</accession>
<evidence type="ECO:0000313" key="1">
    <source>
        <dbReference type="EMBL" id="ETV99950.1"/>
    </source>
</evidence>
<dbReference type="InterPro" id="IPR036397">
    <property type="entry name" value="RNaseH_sf"/>
</dbReference>
<dbReference type="EMBL" id="KI913966">
    <property type="protein sequence ID" value="ETV99950.1"/>
    <property type="molecule type" value="Genomic_DNA"/>
</dbReference>
<dbReference type="AlphaFoldDB" id="A0A024U0M3"/>
<gene>
    <name evidence="1" type="ORF">H310_07968</name>
</gene>
<dbReference type="GeneID" id="20085018"/>
<dbReference type="Gene3D" id="3.30.420.10">
    <property type="entry name" value="Ribonuclease H-like superfamily/Ribonuclease H"/>
    <property type="match status" value="1"/>
</dbReference>
<reference evidence="1" key="1">
    <citation type="submission" date="2013-12" db="EMBL/GenBank/DDBJ databases">
        <title>The Genome Sequence of Aphanomyces invadans NJM9701.</title>
        <authorList>
            <consortium name="The Broad Institute Genomics Platform"/>
            <person name="Russ C."/>
            <person name="Tyler B."/>
            <person name="van West P."/>
            <person name="Dieguez-Uribeondo J."/>
            <person name="Young S.K."/>
            <person name="Zeng Q."/>
            <person name="Gargeya S."/>
            <person name="Fitzgerald M."/>
            <person name="Abouelleil A."/>
            <person name="Alvarado L."/>
            <person name="Chapman S.B."/>
            <person name="Gainer-Dewar J."/>
            <person name="Goldberg J."/>
            <person name="Griggs A."/>
            <person name="Gujja S."/>
            <person name="Hansen M."/>
            <person name="Howarth C."/>
            <person name="Imamovic A."/>
            <person name="Ireland A."/>
            <person name="Larimer J."/>
            <person name="McCowan C."/>
            <person name="Murphy C."/>
            <person name="Pearson M."/>
            <person name="Poon T.W."/>
            <person name="Priest M."/>
            <person name="Roberts A."/>
            <person name="Saif S."/>
            <person name="Shea T."/>
            <person name="Sykes S."/>
            <person name="Wortman J."/>
            <person name="Nusbaum C."/>
            <person name="Birren B."/>
        </authorList>
    </citation>
    <scope>NUCLEOTIDE SEQUENCE [LARGE SCALE GENOMIC DNA]</scope>
    <source>
        <strain evidence="1">NJM9701</strain>
    </source>
</reference>
<sequence length="219" mass="24636">MEPHHNFATAYSPWANSTVDVVKRLILSVVNLRADEWHHLIPLVEGALNHLPSDMLGNEAPVTVFTVLLASMPLITFLHPRTKVVKNVDFLEGLRKKHVQELKAALDQLNRDVATSGTNKRAQARALNDKRRGVTLLTFTSGDFELVGHVCREPKKLTLNCQGPRKLLPPYGLSAHYIYRLKMYSEGGRELAEYLVEHIVFDDQGFHVAKLDGLRKVDG</sequence>
<proteinExistence type="predicted"/>
<name>A0A024U0M3_9STRA</name>
<protein>
    <recommendedName>
        <fullName evidence="2">Integrase catalytic domain-containing protein</fullName>
    </recommendedName>
</protein>
<evidence type="ECO:0008006" key="2">
    <source>
        <dbReference type="Google" id="ProtNLM"/>
    </source>
</evidence>
<dbReference type="GO" id="GO:0003676">
    <property type="term" value="F:nucleic acid binding"/>
    <property type="evidence" value="ECO:0007669"/>
    <property type="project" value="InterPro"/>
</dbReference>